<dbReference type="PANTHER" id="PTHR11061:SF30">
    <property type="entry name" value="TRNA (URACIL(54)-C(5))-METHYLTRANSFERASE"/>
    <property type="match status" value="1"/>
</dbReference>
<feature type="binding site" evidence="4">
    <location>
        <position position="212"/>
    </location>
    <ligand>
        <name>S-adenosyl-L-methionine</name>
        <dbReference type="ChEBI" id="CHEBI:59789"/>
    </ligand>
</feature>
<dbReference type="PANTHER" id="PTHR11061">
    <property type="entry name" value="RNA M5U METHYLTRANSFERASE"/>
    <property type="match status" value="1"/>
</dbReference>
<dbReference type="Gene3D" id="2.40.50.1070">
    <property type="match status" value="1"/>
</dbReference>
<evidence type="ECO:0000313" key="7">
    <source>
        <dbReference type="Proteomes" id="UP000315133"/>
    </source>
</evidence>
<dbReference type="PROSITE" id="PS51687">
    <property type="entry name" value="SAM_MT_RNA_M5U"/>
    <property type="match status" value="1"/>
</dbReference>
<dbReference type="InterPro" id="IPR010280">
    <property type="entry name" value="U5_MeTrfase_fam"/>
</dbReference>
<protein>
    <submittedName>
        <fullName evidence="6">23S rRNA m(5)U-747 methyltransferase</fullName>
    </submittedName>
</protein>
<dbReference type="InterPro" id="IPR029063">
    <property type="entry name" value="SAM-dependent_MTases_sf"/>
</dbReference>
<dbReference type="SUPFAM" id="SSF53335">
    <property type="entry name" value="S-adenosyl-L-methionine-dependent methyltransferases"/>
    <property type="match status" value="1"/>
</dbReference>
<feature type="binding site" evidence="4">
    <location>
        <position position="262"/>
    </location>
    <ligand>
        <name>S-adenosyl-L-methionine</name>
        <dbReference type="ChEBI" id="CHEBI:59789"/>
    </ligand>
</feature>
<evidence type="ECO:0000256" key="1">
    <source>
        <dbReference type="ARBA" id="ARBA00022603"/>
    </source>
</evidence>
<accession>A0A543KNY7</accession>
<dbReference type="AlphaFoldDB" id="A0A543KNY7"/>
<dbReference type="EMBL" id="VFPU01000001">
    <property type="protein sequence ID" value="TQM96788.1"/>
    <property type="molecule type" value="Genomic_DNA"/>
</dbReference>
<evidence type="ECO:0000256" key="3">
    <source>
        <dbReference type="ARBA" id="ARBA00022691"/>
    </source>
</evidence>
<organism evidence="6 7">
    <name type="scientific">Ornithinimicrobium humiphilum</name>
    <dbReference type="NCBI Taxonomy" id="125288"/>
    <lineage>
        <taxon>Bacteria</taxon>
        <taxon>Bacillati</taxon>
        <taxon>Actinomycetota</taxon>
        <taxon>Actinomycetes</taxon>
        <taxon>Micrococcales</taxon>
        <taxon>Ornithinimicrobiaceae</taxon>
        <taxon>Ornithinimicrobium</taxon>
    </lineage>
</organism>
<feature type="binding site" evidence="4">
    <location>
        <position position="305"/>
    </location>
    <ligand>
        <name>S-adenosyl-L-methionine</name>
        <dbReference type="ChEBI" id="CHEBI:59789"/>
    </ligand>
</feature>
<proteinExistence type="inferred from homology"/>
<keyword evidence="2 4" id="KW-0808">Transferase</keyword>
<evidence type="ECO:0000313" key="6">
    <source>
        <dbReference type="EMBL" id="TQM96788.1"/>
    </source>
</evidence>
<evidence type="ECO:0000256" key="4">
    <source>
        <dbReference type="PROSITE-ProRule" id="PRU01024"/>
    </source>
</evidence>
<dbReference type="Proteomes" id="UP000315133">
    <property type="component" value="Unassembled WGS sequence"/>
</dbReference>
<evidence type="ECO:0000256" key="2">
    <source>
        <dbReference type="ARBA" id="ARBA00022679"/>
    </source>
</evidence>
<dbReference type="GO" id="GO:0070475">
    <property type="term" value="P:rRNA base methylation"/>
    <property type="evidence" value="ECO:0007669"/>
    <property type="project" value="TreeGrafter"/>
</dbReference>
<dbReference type="GO" id="GO:0070041">
    <property type="term" value="F:rRNA (uridine-C5-)-methyltransferase activity"/>
    <property type="evidence" value="ECO:0007669"/>
    <property type="project" value="TreeGrafter"/>
</dbReference>
<feature type="binding site" evidence="4">
    <location>
        <position position="241"/>
    </location>
    <ligand>
        <name>S-adenosyl-L-methionine</name>
        <dbReference type="ChEBI" id="CHEBI:59789"/>
    </ligand>
</feature>
<keyword evidence="3 4" id="KW-0949">S-adenosyl-L-methionine</keyword>
<comment type="caution">
    <text evidence="6">The sequence shown here is derived from an EMBL/GenBank/DDBJ whole genome shotgun (WGS) entry which is preliminary data.</text>
</comment>
<evidence type="ECO:0000256" key="5">
    <source>
        <dbReference type="PROSITE-ProRule" id="PRU10015"/>
    </source>
</evidence>
<name>A0A543KNY7_9MICO</name>
<dbReference type="OrthoDB" id="9804590at2"/>
<feature type="active site" description="Nucleophile" evidence="4">
    <location>
        <position position="331"/>
    </location>
</feature>
<dbReference type="Gene3D" id="3.40.50.150">
    <property type="entry name" value="Vaccinia Virus protein VP39"/>
    <property type="match status" value="1"/>
</dbReference>
<gene>
    <name evidence="6" type="ORF">FB476_1679</name>
</gene>
<dbReference type="CDD" id="cd02440">
    <property type="entry name" value="AdoMet_MTases"/>
    <property type="match status" value="1"/>
</dbReference>
<keyword evidence="7" id="KW-1185">Reference proteome</keyword>
<sequence length="374" mass="39989">MQCDYFDAGVCRSCALMGVPYPTQLADTQRSVAAALHAHVPDELWDAPFSGPEQAFRNKAKLVVGGTRDAMTFGILDVAGQGVDLRHCGLYEPALAAAVPVLADLVAGSGLVPYDVPRRQGELKHVLVTASPDGELMVRLVLRSPGQLNRVRELLPLVREALPGTRVVSVNLQPEHKAVLEGDEELVLTAEQTLPMRLSSVTLHLRTRSFFQTNTVVAAGLYRQAQEWVGESAPASLWDLYCGVGGFALHLAAPGRDVLGVERSPEAVLSARTSAAEMGVAARFAAGDATSLLVDEPAPGYVVVNPPRRGIGSLAAWLEASGVPRVLYSSCNATSLARDLEAMPSLRVRRARVFDMFPQSSHAEVLVELARDGA</sequence>
<dbReference type="InterPro" id="IPR030390">
    <property type="entry name" value="MeTrfase_TrmA_AS"/>
</dbReference>
<dbReference type="RefSeq" id="WP_141818358.1">
    <property type="nucleotide sequence ID" value="NZ_BAAAIL010000004.1"/>
</dbReference>
<dbReference type="PROSITE" id="PS01230">
    <property type="entry name" value="TRMA_1"/>
    <property type="match status" value="1"/>
</dbReference>
<keyword evidence="1 4" id="KW-0489">Methyltransferase</keyword>
<comment type="similarity">
    <text evidence="4">Belongs to the class I-like SAM-binding methyltransferase superfamily. RNA M5U methyltransferase family.</text>
</comment>
<reference evidence="6 7" key="1">
    <citation type="submission" date="2019-06" db="EMBL/GenBank/DDBJ databases">
        <title>Sequencing the genomes of 1000 actinobacteria strains.</title>
        <authorList>
            <person name="Klenk H.-P."/>
        </authorList>
    </citation>
    <scope>NUCLEOTIDE SEQUENCE [LARGE SCALE GENOMIC DNA]</scope>
    <source>
        <strain evidence="6 7">DSM 12362</strain>
    </source>
</reference>
<feature type="active site" evidence="5">
    <location>
        <position position="331"/>
    </location>
</feature>
<dbReference type="Pfam" id="PF05958">
    <property type="entry name" value="tRNA_U5-meth_tr"/>
    <property type="match status" value="1"/>
</dbReference>